<organism evidence="9 10">
    <name type="scientific">Clostridium moutaii</name>
    <dbReference type="NCBI Taxonomy" id="3240932"/>
    <lineage>
        <taxon>Bacteria</taxon>
        <taxon>Bacillati</taxon>
        <taxon>Bacillota</taxon>
        <taxon>Clostridia</taxon>
        <taxon>Eubacteriales</taxon>
        <taxon>Clostridiaceae</taxon>
        <taxon>Clostridium</taxon>
    </lineage>
</organism>
<feature type="domain" description="4Fe-4S ferredoxin-type" evidence="8">
    <location>
        <begin position="322"/>
        <end position="353"/>
    </location>
</feature>
<keyword evidence="5" id="KW-0479">Metal-binding</keyword>
<gene>
    <name evidence="9" type="ORF">AB8U03_07770</name>
</gene>
<dbReference type="EMBL" id="JBGEWD010000006">
    <property type="protein sequence ID" value="MEY8000096.1"/>
    <property type="molecule type" value="Genomic_DNA"/>
</dbReference>
<dbReference type="PROSITE" id="PS51379">
    <property type="entry name" value="4FE4S_FER_2"/>
    <property type="match status" value="2"/>
</dbReference>
<dbReference type="Gene3D" id="3.30.70.20">
    <property type="match status" value="1"/>
</dbReference>
<evidence type="ECO:0000313" key="9">
    <source>
        <dbReference type="EMBL" id="MEY8000096.1"/>
    </source>
</evidence>
<feature type="domain" description="4Fe-4S ferredoxin-type" evidence="8">
    <location>
        <begin position="356"/>
        <end position="385"/>
    </location>
</feature>
<keyword evidence="10" id="KW-1185">Reference proteome</keyword>
<comment type="caution">
    <text evidence="9">The sequence shown here is derived from an EMBL/GenBank/DDBJ whole genome shotgun (WGS) entry which is preliminary data.</text>
</comment>
<dbReference type="PROSITE" id="PS00198">
    <property type="entry name" value="4FE4S_FER_1"/>
    <property type="match status" value="2"/>
</dbReference>
<dbReference type="InterPro" id="IPR017896">
    <property type="entry name" value="4Fe4S_Fe-S-bd"/>
</dbReference>
<proteinExistence type="predicted"/>
<evidence type="ECO:0000256" key="7">
    <source>
        <dbReference type="ARBA" id="ARBA00023014"/>
    </source>
</evidence>
<evidence type="ECO:0000256" key="2">
    <source>
        <dbReference type="ARBA" id="ARBA00003532"/>
    </source>
</evidence>
<dbReference type="RefSeq" id="WP_369703986.1">
    <property type="nucleotide sequence ID" value="NZ_JBGEWD010000006.1"/>
</dbReference>
<dbReference type="SUPFAM" id="SSF54862">
    <property type="entry name" value="4Fe-4S ferredoxins"/>
    <property type="match status" value="1"/>
</dbReference>
<dbReference type="Proteomes" id="UP001564657">
    <property type="component" value="Unassembled WGS sequence"/>
</dbReference>
<evidence type="ECO:0000256" key="5">
    <source>
        <dbReference type="ARBA" id="ARBA00022723"/>
    </source>
</evidence>
<evidence type="ECO:0000259" key="8">
    <source>
        <dbReference type="PROSITE" id="PS51379"/>
    </source>
</evidence>
<dbReference type="InterPro" id="IPR007160">
    <property type="entry name" value="DUF362"/>
</dbReference>
<dbReference type="InterPro" id="IPR017900">
    <property type="entry name" value="4Fe4S_Fe_S_CS"/>
</dbReference>
<dbReference type="Pfam" id="PF13237">
    <property type="entry name" value="Fer4_10"/>
    <property type="match status" value="1"/>
</dbReference>
<reference evidence="9 10" key="1">
    <citation type="submission" date="2024-08" db="EMBL/GenBank/DDBJ databases">
        <title>Clostridium lapicellarii sp. nov., and Clostridium renhuaiense sp. nov., two species isolated from the mud in a fermentation cellar used for producing sauce-flavour Chinese liquors.</title>
        <authorList>
            <person name="Yang F."/>
            <person name="Wang H."/>
            <person name="Chen L.Q."/>
            <person name="Zhou N."/>
            <person name="Lu J.J."/>
            <person name="Pu X.X."/>
            <person name="Wan B."/>
            <person name="Wang L."/>
            <person name="Liu S.J."/>
        </authorList>
    </citation>
    <scope>NUCLEOTIDE SEQUENCE [LARGE SCALE GENOMIC DNA]</scope>
    <source>
        <strain evidence="9 10">MT-5</strain>
    </source>
</reference>
<keyword evidence="4" id="KW-0004">4Fe-4S</keyword>
<evidence type="ECO:0000256" key="4">
    <source>
        <dbReference type="ARBA" id="ARBA00022485"/>
    </source>
</evidence>
<evidence type="ECO:0000256" key="6">
    <source>
        <dbReference type="ARBA" id="ARBA00023004"/>
    </source>
</evidence>
<keyword evidence="6" id="KW-0408">Iron</keyword>
<keyword evidence="7" id="KW-0411">Iron-sulfur</keyword>
<dbReference type="PANTHER" id="PTHR24960:SF79">
    <property type="entry name" value="PHOTOSYSTEM I IRON-SULFUR CENTER"/>
    <property type="match status" value="1"/>
</dbReference>
<evidence type="ECO:0000313" key="10">
    <source>
        <dbReference type="Proteomes" id="UP001564657"/>
    </source>
</evidence>
<accession>A0ABV4BMU2</accession>
<protein>
    <recommendedName>
        <fullName evidence="3">Ferredoxin</fullName>
    </recommendedName>
</protein>
<dbReference type="PANTHER" id="PTHR24960">
    <property type="entry name" value="PHOTOSYSTEM I IRON-SULFUR CENTER-RELATED"/>
    <property type="match status" value="1"/>
</dbReference>
<evidence type="ECO:0000256" key="1">
    <source>
        <dbReference type="ARBA" id="ARBA00001966"/>
    </source>
</evidence>
<dbReference type="Pfam" id="PF04015">
    <property type="entry name" value="DUF362"/>
    <property type="match status" value="1"/>
</dbReference>
<sequence length="396" mass="44202">MRDYNSEKSKVILVKCTEYDEDKVYEAVKSGLELLGGIEKFVGKDERILLKPNLLKKATPDKAITTHPTVFRAVAKLLKESGYTRVSYGDSPGNGNPTKISSSAGIKEVADELGIEEANFRQGKMVEFPRGKVAKEFVISQGVLDADGIINICKMKTHALERITGAMKNIFGCIYGFNKGLSHAKYQSSDRFAKMLADLHVMIKPRLHIMDGIVAMEGNGPASGTPVQMNVILMSEDPVALDSVFCRLIHLDPASVPTNVNGEAWGLGNWHDDHIEILTPQGEKSIDEIVQQYGNENFDVYRGDIKKAGFHRVEWLMKLVRQRPYVIKEKCIRCGICVNSCPVEGKAIRLDRDKGTAPEYNYDKCIRCYCCQEMCPKQAIEVKTPVLRKLLDKIVS</sequence>
<comment type="cofactor">
    <cofactor evidence="1">
        <name>[4Fe-4S] cluster</name>
        <dbReference type="ChEBI" id="CHEBI:49883"/>
    </cofactor>
</comment>
<comment type="function">
    <text evidence="2">Ferredoxins are iron-sulfur proteins that transfer electrons in a wide variety of metabolic reactions.</text>
</comment>
<name>A0ABV4BMU2_9CLOT</name>
<dbReference type="InterPro" id="IPR050157">
    <property type="entry name" value="PSI_iron-sulfur_center"/>
</dbReference>
<evidence type="ECO:0000256" key="3">
    <source>
        <dbReference type="ARBA" id="ARBA00013529"/>
    </source>
</evidence>